<dbReference type="AlphaFoldDB" id="A0A031FPM8"/>
<name>A0A031FPM8_9MICO</name>
<dbReference type="EMBL" id="JFYO01000007">
    <property type="protein sequence ID" value="EZP26232.1"/>
    <property type="molecule type" value="Genomic_DNA"/>
</dbReference>
<evidence type="ECO:0000259" key="1">
    <source>
        <dbReference type="Pfam" id="PF14657"/>
    </source>
</evidence>
<organism evidence="2 3">
    <name type="scientific">Microbacterium oleivorans</name>
    <dbReference type="NCBI Taxonomy" id="273677"/>
    <lineage>
        <taxon>Bacteria</taxon>
        <taxon>Bacillati</taxon>
        <taxon>Actinomycetota</taxon>
        <taxon>Actinomycetes</taxon>
        <taxon>Micrococcales</taxon>
        <taxon>Microbacteriaceae</taxon>
        <taxon>Microbacterium</taxon>
    </lineage>
</organism>
<dbReference type="eggNOG" id="COG0582">
    <property type="taxonomic scope" value="Bacteria"/>
</dbReference>
<proteinExistence type="predicted"/>
<comment type="caution">
    <text evidence="2">The sequence shown here is derived from an EMBL/GenBank/DDBJ whole genome shotgun (WGS) entry which is preliminary data.</text>
</comment>
<dbReference type="Proteomes" id="UP000024001">
    <property type="component" value="Unassembled WGS sequence"/>
</dbReference>
<evidence type="ECO:0000313" key="3">
    <source>
        <dbReference type="Proteomes" id="UP000024001"/>
    </source>
</evidence>
<accession>A0A031FPM8</accession>
<dbReference type="PATRIC" id="fig|273677.3.peg.2544"/>
<dbReference type="InterPro" id="IPR028259">
    <property type="entry name" value="AP2-like_int_N"/>
</dbReference>
<gene>
    <name evidence="2" type="ORF">BW34_02564</name>
</gene>
<protein>
    <submittedName>
        <fullName evidence="2">Phage-related integrase</fullName>
    </submittedName>
</protein>
<sequence length="77" mass="8777">MGTIEAYETGAGKRYRVRYRTPDHRQTDKRGFRTKRDADLFLATVEVSKATGEYIEPARARTTIAELGVGWLEAKRS</sequence>
<dbReference type="Pfam" id="PF14657">
    <property type="entry name" value="Arm-DNA-bind_4"/>
    <property type="match status" value="1"/>
</dbReference>
<feature type="domain" description="AP2-like integrase N-terminal" evidence="1">
    <location>
        <begin position="16"/>
        <end position="52"/>
    </location>
</feature>
<keyword evidence="3" id="KW-1185">Reference proteome</keyword>
<dbReference type="RefSeq" id="WP_235186140.1">
    <property type="nucleotide sequence ID" value="NZ_JFYO01000007.1"/>
</dbReference>
<reference evidence="2 3" key="1">
    <citation type="submission" date="2014-03" db="EMBL/GenBank/DDBJ databases">
        <title>Draft Genome Sequences of 13 Willow Endophytes.</title>
        <authorList>
            <person name="Gan H.Y."/>
            <person name="Gan H.M."/>
            <person name="Savka M.A."/>
            <person name="Hudson A.O."/>
        </authorList>
    </citation>
    <scope>NUCLEOTIDE SEQUENCE [LARGE SCALE GENOMIC DNA]</scope>
    <source>
        <strain evidence="2 3">RIT293</strain>
    </source>
</reference>
<evidence type="ECO:0000313" key="2">
    <source>
        <dbReference type="EMBL" id="EZP26232.1"/>
    </source>
</evidence>